<proteinExistence type="predicted"/>
<evidence type="ECO:0000313" key="2">
    <source>
        <dbReference type="Proteomes" id="UP000196240"/>
    </source>
</evidence>
<name>A0A1R7QCV4_ACIJO</name>
<protein>
    <submittedName>
        <fullName evidence="1">Uncharacterized protein</fullName>
    </submittedName>
</protein>
<organism evidence="1 2">
    <name type="scientific">Acinetobacter johnsonii</name>
    <dbReference type="NCBI Taxonomy" id="40214"/>
    <lineage>
        <taxon>Bacteria</taxon>
        <taxon>Pseudomonadati</taxon>
        <taxon>Pseudomonadota</taxon>
        <taxon>Gammaproteobacteria</taxon>
        <taxon>Moraxellales</taxon>
        <taxon>Moraxellaceae</taxon>
        <taxon>Acinetobacter</taxon>
    </lineage>
</organism>
<reference evidence="1 2" key="1">
    <citation type="submission" date="2017-02" db="EMBL/GenBank/DDBJ databases">
        <authorList>
            <person name="Peterson S.W."/>
        </authorList>
    </citation>
    <scope>NUCLEOTIDE SEQUENCE [LARGE SCALE GENOMIC DNA]</scope>
    <source>
        <strain evidence="1">C6</strain>
    </source>
</reference>
<gene>
    <name evidence="1" type="ORF">ACNJC6_01725</name>
</gene>
<evidence type="ECO:0000313" key="1">
    <source>
        <dbReference type="EMBL" id="SJX22093.1"/>
    </source>
</evidence>
<dbReference type="EMBL" id="FUUY01000005">
    <property type="protein sequence ID" value="SJX22093.1"/>
    <property type="molecule type" value="Genomic_DNA"/>
</dbReference>
<dbReference type="AlphaFoldDB" id="A0A1R7QCV4"/>
<sequence length="48" mass="5680">MSKTMEYMLTRVDENKLELNARVFKTYGGHGHLRIGYKTLLEIFNFRG</sequence>
<dbReference type="Proteomes" id="UP000196240">
    <property type="component" value="Unassembled WGS sequence"/>
</dbReference>
<accession>A0A1R7QCV4</accession>